<dbReference type="InterPro" id="IPR001650">
    <property type="entry name" value="Helicase_C-like"/>
</dbReference>
<evidence type="ECO:0000256" key="6">
    <source>
        <dbReference type="RuleBase" id="RU365068"/>
    </source>
</evidence>
<feature type="compositionally biased region" description="Acidic residues" evidence="7">
    <location>
        <begin position="63"/>
        <end position="76"/>
    </location>
</feature>
<dbReference type="AlphaFoldDB" id="A0AAD8Y7F5"/>
<evidence type="ECO:0000313" key="11">
    <source>
        <dbReference type="Proteomes" id="UP001224775"/>
    </source>
</evidence>
<dbReference type="GO" id="GO:0003723">
    <property type="term" value="F:RNA binding"/>
    <property type="evidence" value="ECO:0007669"/>
    <property type="project" value="UniProtKB-UniRule"/>
</dbReference>
<feature type="compositionally biased region" description="Polar residues" evidence="7">
    <location>
        <begin position="224"/>
        <end position="253"/>
    </location>
</feature>
<name>A0AAD8Y7F5_9STRA</name>
<feature type="compositionally biased region" description="Basic residues" evidence="7">
    <location>
        <begin position="567"/>
        <end position="586"/>
    </location>
</feature>
<comment type="function">
    <text evidence="6">RNA helicase.</text>
</comment>
<feature type="region of interest" description="Disordered" evidence="7">
    <location>
        <begin position="456"/>
        <end position="478"/>
    </location>
</feature>
<dbReference type="InterPro" id="IPR014001">
    <property type="entry name" value="Helicase_ATP-bd"/>
</dbReference>
<feature type="domain" description="Helicase ATP-binding" evidence="8">
    <location>
        <begin position="298"/>
        <end position="517"/>
    </location>
</feature>
<dbReference type="GO" id="GO:0003724">
    <property type="term" value="F:RNA helicase activity"/>
    <property type="evidence" value="ECO:0007669"/>
    <property type="project" value="UniProtKB-EC"/>
</dbReference>
<evidence type="ECO:0000256" key="5">
    <source>
        <dbReference type="ARBA" id="ARBA00022884"/>
    </source>
</evidence>
<keyword evidence="11" id="KW-1185">Reference proteome</keyword>
<dbReference type="GO" id="GO:0016787">
    <property type="term" value="F:hydrolase activity"/>
    <property type="evidence" value="ECO:0007669"/>
    <property type="project" value="UniProtKB-KW"/>
</dbReference>
<feature type="region of interest" description="Disordered" evidence="7">
    <location>
        <begin position="564"/>
        <end position="592"/>
    </location>
</feature>
<evidence type="ECO:0000256" key="4">
    <source>
        <dbReference type="ARBA" id="ARBA00022840"/>
    </source>
</evidence>
<evidence type="ECO:0000259" key="9">
    <source>
        <dbReference type="PROSITE" id="PS51194"/>
    </source>
</evidence>
<feature type="compositionally biased region" description="Basic residues" evidence="7">
    <location>
        <begin position="194"/>
        <end position="203"/>
    </location>
</feature>
<reference evidence="10" key="1">
    <citation type="submission" date="2023-06" db="EMBL/GenBank/DDBJ databases">
        <title>Survivors Of The Sea: Transcriptome response of Skeletonema marinoi to long-term dormancy.</title>
        <authorList>
            <person name="Pinder M.I.M."/>
            <person name="Kourtchenko O."/>
            <person name="Robertson E.K."/>
            <person name="Larsson T."/>
            <person name="Maumus F."/>
            <person name="Osuna-Cruz C.M."/>
            <person name="Vancaester E."/>
            <person name="Stenow R."/>
            <person name="Vandepoele K."/>
            <person name="Ploug H."/>
            <person name="Bruchert V."/>
            <person name="Godhe A."/>
            <person name="Topel M."/>
        </authorList>
    </citation>
    <scope>NUCLEOTIDE SEQUENCE</scope>
    <source>
        <strain evidence="10">R05AC</strain>
    </source>
</reference>
<gene>
    <name evidence="10" type="ORF">QTG54_008965</name>
</gene>
<dbReference type="PROSITE" id="PS51194">
    <property type="entry name" value="HELICASE_CTER"/>
    <property type="match status" value="1"/>
</dbReference>
<protein>
    <recommendedName>
        <fullName evidence="6">ATP-dependent RNA helicase</fullName>
        <ecNumber evidence="6">3.6.4.13</ecNumber>
    </recommendedName>
</protein>
<feature type="region of interest" description="Disordered" evidence="7">
    <location>
        <begin position="102"/>
        <end position="123"/>
    </location>
</feature>
<dbReference type="Proteomes" id="UP001224775">
    <property type="component" value="Unassembled WGS sequence"/>
</dbReference>
<evidence type="ECO:0000256" key="2">
    <source>
        <dbReference type="ARBA" id="ARBA00022801"/>
    </source>
</evidence>
<organism evidence="10 11">
    <name type="scientific">Skeletonema marinoi</name>
    <dbReference type="NCBI Taxonomy" id="267567"/>
    <lineage>
        <taxon>Eukaryota</taxon>
        <taxon>Sar</taxon>
        <taxon>Stramenopiles</taxon>
        <taxon>Ochrophyta</taxon>
        <taxon>Bacillariophyta</taxon>
        <taxon>Coscinodiscophyceae</taxon>
        <taxon>Thalassiosirophycidae</taxon>
        <taxon>Thalassiosirales</taxon>
        <taxon>Skeletonemataceae</taxon>
        <taxon>Skeletonema</taxon>
        <taxon>Skeletonema marinoi-dohrnii complex</taxon>
    </lineage>
</organism>
<comment type="similarity">
    <text evidence="6">Belongs to the DEAD box helicase family.</text>
</comment>
<comment type="domain">
    <text evidence="6">The Q motif is unique to and characteristic of the DEAD box family of RNA helicases and controls ATP binding and hydrolysis.</text>
</comment>
<proteinExistence type="inferred from homology"/>
<dbReference type="CDD" id="cd18787">
    <property type="entry name" value="SF2_C_DEAD"/>
    <property type="match status" value="1"/>
</dbReference>
<comment type="caution">
    <text evidence="10">The sequence shown here is derived from an EMBL/GenBank/DDBJ whole genome shotgun (WGS) entry which is preliminary data.</text>
</comment>
<keyword evidence="3 6" id="KW-0347">Helicase</keyword>
<dbReference type="Gene3D" id="3.40.50.300">
    <property type="entry name" value="P-loop containing nucleotide triphosphate hydrolases"/>
    <property type="match status" value="2"/>
</dbReference>
<feature type="compositionally biased region" description="Basic and acidic residues" evidence="7">
    <location>
        <begin position="631"/>
        <end position="646"/>
    </location>
</feature>
<comment type="catalytic activity">
    <reaction evidence="6">
        <text>ATP + H2O = ADP + phosphate + H(+)</text>
        <dbReference type="Rhea" id="RHEA:13065"/>
        <dbReference type="ChEBI" id="CHEBI:15377"/>
        <dbReference type="ChEBI" id="CHEBI:15378"/>
        <dbReference type="ChEBI" id="CHEBI:30616"/>
        <dbReference type="ChEBI" id="CHEBI:43474"/>
        <dbReference type="ChEBI" id="CHEBI:456216"/>
        <dbReference type="EC" id="3.6.4.13"/>
    </reaction>
</comment>
<dbReference type="Pfam" id="PF00270">
    <property type="entry name" value="DEAD"/>
    <property type="match status" value="1"/>
</dbReference>
<dbReference type="GO" id="GO:0005524">
    <property type="term" value="F:ATP binding"/>
    <property type="evidence" value="ECO:0007669"/>
    <property type="project" value="UniProtKB-UniRule"/>
</dbReference>
<dbReference type="PANTHER" id="PTHR24031">
    <property type="entry name" value="RNA HELICASE"/>
    <property type="match status" value="1"/>
</dbReference>
<feature type="region of interest" description="Disordered" evidence="7">
    <location>
        <begin position="616"/>
        <end position="660"/>
    </location>
</feature>
<dbReference type="InterPro" id="IPR000629">
    <property type="entry name" value="RNA-helicase_DEAD-box_CS"/>
</dbReference>
<dbReference type="SUPFAM" id="SSF52540">
    <property type="entry name" value="P-loop containing nucleoside triphosphate hydrolases"/>
    <property type="match status" value="1"/>
</dbReference>
<dbReference type="SMART" id="SM00490">
    <property type="entry name" value="HELICc"/>
    <property type="match status" value="1"/>
</dbReference>
<dbReference type="SMART" id="SM00487">
    <property type="entry name" value="DEXDc"/>
    <property type="match status" value="1"/>
</dbReference>
<feature type="region of interest" description="Disordered" evidence="7">
    <location>
        <begin position="163"/>
        <end position="253"/>
    </location>
</feature>
<feature type="domain" description="Helicase C-terminal" evidence="9">
    <location>
        <begin position="676"/>
        <end position="835"/>
    </location>
</feature>
<dbReference type="EC" id="3.6.4.13" evidence="6"/>
<dbReference type="InterPro" id="IPR027417">
    <property type="entry name" value="P-loop_NTPase"/>
</dbReference>
<feature type="region of interest" description="Disordered" evidence="7">
    <location>
        <begin position="57"/>
        <end position="76"/>
    </location>
</feature>
<evidence type="ECO:0000256" key="1">
    <source>
        <dbReference type="ARBA" id="ARBA00022741"/>
    </source>
</evidence>
<keyword evidence="5 6" id="KW-0694">RNA-binding</keyword>
<dbReference type="Pfam" id="PF00271">
    <property type="entry name" value="Helicase_C"/>
    <property type="match status" value="1"/>
</dbReference>
<feature type="region of interest" description="Disordered" evidence="7">
    <location>
        <begin position="1"/>
        <end position="34"/>
    </location>
</feature>
<feature type="compositionally biased region" description="Acidic residues" evidence="7">
    <location>
        <begin position="463"/>
        <end position="477"/>
    </location>
</feature>
<feature type="compositionally biased region" description="Basic and acidic residues" evidence="7">
    <location>
        <begin position="102"/>
        <end position="120"/>
    </location>
</feature>
<keyword evidence="2 6" id="KW-0378">Hydrolase</keyword>
<evidence type="ECO:0000259" key="8">
    <source>
        <dbReference type="PROSITE" id="PS51192"/>
    </source>
</evidence>
<dbReference type="PROSITE" id="PS51192">
    <property type="entry name" value="HELICASE_ATP_BIND_1"/>
    <property type="match status" value="1"/>
</dbReference>
<feature type="compositionally biased region" description="Basic and acidic residues" evidence="7">
    <location>
        <begin position="177"/>
        <end position="193"/>
    </location>
</feature>
<dbReference type="InterPro" id="IPR011545">
    <property type="entry name" value="DEAD/DEAH_box_helicase_dom"/>
</dbReference>
<evidence type="ECO:0000256" key="3">
    <source>
        <dbReference type="ARBA" id="ARBA00022806"/>
    </source>
</evidence>
<evidence type="ECO:0000313" key="10">
    <source>
        <dbReference type="EMBL" id="KAK1740015.1"/>
    </source>
</evidence>
<evidence type="ECO:0000256" key="7">
    <source>
        <dbReference type="SAM" id="MobiDB-lite"/>
    </source>
</evidence>
<accession>A0AAD8Y7F5</accession>
<keyword evidence="4 6" id="KW-0067">ATP-binding</keyword>
<keyword evidence="1 6" id="KW-0547">Nucleotide-binding</keyword>
<sequence>MGAMAKNTPKRKRPRPTSAADGGGASGESAWSSIPGHRLTVDIADKQSTAAAASEIIATEHQESDDDDDDSFDDDAFLNTANWTSQHYEIDDDEAFHKTAETEFWDPDPKARSNKFDATAKMDGANDDGMFLSLEVIPADSYQVQKVGDDTTGFVTKVVVKNEQEQKDSQAPNASTKDSKKSSSDEEGKLSKKERQKLKRKAKKEAAIERKRLKKEQGGEEGQATDNKSGDSNTTKKPAQVQDTTETAADESLQQEIEQLQTSWSISAVGVTLHTTLCTGLHSLKYTYPTPIQSSTLSAAILGRRDIVGAAPTGSGKTLSFGLPILQYLLEEADRQEKQEAPPREKLPLQALILTPTRELAMQVTEELKRTSCNKVPIGTIVGGFAEVKQKRVLEKTRPPILVATPGRLWELMSSNDYSHLNDLSQLRFLVVDEADRMIKQGNFPQLKQIFELINLANPPPEDPNELEDESDDDDDEDRLRSLQGIKGEAKVVMLDDSILAAIERERSGDKSSPKPMEMDDDEYLEQLEADDSDNDSEVEAEEEEELVHRQTFVYSATLTLPTSTHHLIKKDHSKKSSKKSKKGKRQPSTVDGAIAEMLDLAGAMGEMKVVDLSNLIPEGKSQQSKKAAKDKKSDKDTASKSDDAKKKKPPSMAARLPPGLTLGEIRCAQRHKDSHLYGYLVTTQQGSSGPCLVFCNSIAAVRRVGETLQTLGLPVKMLHAQMAQKSRLKSLESLRKPKSRSIVVASDVAARGLDIPSVATVIHYDCARAVDTYIHRAGRTAVRGLLLLQSYVSFVDQVDKSDGSDDENRTRRGMGEKAVGTSISLVAPAEEREHQKICQSVLGEESNKFEQAHIDGRLLSEAQERASLATKIVSCNDFESQASKKNKWLLDAANDAGLDVDDSMLESSLLDGDKRDRQRFIEAKRAKEQLRQLLAKPMRKQHFGKFLSGAGLRESIKAEKEVKPFVVKLKNGKRKKKA</sequence>
<dbReference type="EMBL" id="JATAAI010000016">
    <property type="protein sequence ID" value="KAK1740015.1"/>
    <property type="molecule type" value="Genomic_DNA"/>
</dbReference>
<feature type="compositionally biased region" description="Basic and acidic residues" evidence="7">
    <location>
        <begin position="204"/>
        <end position="218"/>
    </location>
</feature>
<dbReference type="PROSITE" id="PS00039">
    <property type="entry name" value="DEAD_ATP_HELICASE"/>
    <property type="match status" value="1"/>
</dbReference>